<dbReference type="Proteomes" id="UP000789901">
    <property type="component" value="Unassembled WGS sequence"/>
</dbReference>
<sequence length="57" mass="6706">SWTVIEIKDNMNSNSYVNVLANHFVPWANSLLEKYLDEIDLIFQQDLAPIYILNYSE</sequence>
<dbReference type="EMBL" id="CAJVQB010073231">
    <property type="protein sequence ID" value="CAG8843683.1"/>
    <property type="molecule type" value="Genomic_DNA"/>
</dbReference>
<feature type="non-terminal residue" evidence="1">
    <location>
        <position position="1"/>
    </location>
</feature>
<comment type="caution">
    <text evidence="1">The sequence shown here is derived from an EMBL/GenBank/DDBJ whole genome shotgun (WGS) entry which is preliminary data.</text>
</comment>
<dbReference type="Gene3D" id="3.30.420.10">
    <property type="entry name" value="Ribonuclease H-like superfamily/Ribonuclease H"/>
    <property type="match status" value="1"/>
</dbReference>
<name>A0ABN7WYA5_GIGMA</name>
<evidence type="ECO:0000313" key="2">
    <source>
        <dbReference type="Proteomes" id="UP000789901"/>
    </source>
</evidence>
<accession>A0ABN7WYA5</accession>
<keyword evidence="2" id="KW-1185">Reference proteome</keyword>
<proteinExistence type="predicted"/>
<protein>
    <submittedName>
        <fullName evidence="1">9033_t:CDS:1</fullName>
    </submittedName>
</protein>
<dbReference type="InterPro" id="IPR036397">
    <property type="entry name" value="RNaseH_sf"/>
</dbReference>
<gene>
    <name evidence="1" type="ORF">GMARGA_LOCUS36674</name>
</gene>
<evidence type="ECO:0000313" key="1">
    <source>
        <dbReference type="EMBL" id="CAG8843683.1"/>
    </source>
</evidence>
<organism evidence="1 2">
    <name type="scientific">Gigaspora margarita</name>
    <dbReference type="NCBI Taxonomy" id="4874"/>
    <lineage>
        <taxon>Eukaryota</taxon>
        <taxon>Fungi</taxon>
        <taxon>Fungi incertae sedis</taxon>
        <taxon>Mucoromycota</taxon>
        <taxon>Glomeromycotina</taxon>
        <taxon>Glomeromycetes</taxon>
        <taxon>Diversisporales</taxon>
        <taxon>Gigasporaceae</taxon>
        <taxon>Gigaspora</taxon>
    </lineage>
</organism>
<reference evidence="1 2" key="1">
    <citation type="submission" date="2021-06" db="EMBL/GenBank/DDBJ databases">
        <authorList>
            <person name="Kallberg Y."/>
            <person name="Tangrot J."/>
            <person name="Rosling A."/>
        </authorList>
    </citation>
    <scope>NUCLEOTIDE SEQUENCE [LARGE SCALE GENOMIC DNA]</scope>
    <source>
        <strain evidence="1 2">120-4 pot B 10/14</strain>
    </source>
</reference>